<feature type="transmembrane region" description="Helical" evidence="7">
    <location>
        <begin position="187"/>
        <end position="205"/>
    </location>
</feature>
<evidence type="ECO:0000256" key="4">
    <source>
        <dbReference type="ARBA" id="ARBA00022692"/>
    </source>
</evidence>
<feature type="domain" description="Type II secretion system protein GspF" evidence="8">
    <location>
        <begin position="209"/>
        <end position="328"/>
    </location>
</feature>
<keyword evidence="3" id="KW-1003">Cell membrane</keyword>
<evidence type="ECO:0000256" key="7">
    <source>
        <dbReference type="SAM" id="Phobius"/>
    </source>
</evidence>
<evidence type="ECO:0000256" key="6">
    <source>
        <dbReference type="ARBA" id="ARBA00023136"/>
    </source>
</evidence>
<feature type="transmembrane region" description="Helical" evidence="7">
    <location>
        <begin position="116"/>
        <end position="138"/>
    </location>
</feature>
<evidence type="ECO:0000313" key="10">
    <source>
        <dbReference type="Proteomes" id="UP000235649"/>
    </source>
</evidence>
<keyword evidence="6 7" id="KW-0472">Membrane</keyword>
<sequence length="337" mass="38098">MMKFTKNLFTDKKINFSQQADYLTIISKLLRNGFSLSQSINCLCLLDGKNSIFEKINADLRAGKTISQALLHLQLPTVIFNQLAIAQDHGKFELALEQTGILLKSQAKQRNKLKELLIYPCFILFFLTVMLIGMKVYIIPQLALTTGGKNIDLFLKMLILAVLVSASIIIVFFVKVNRKTEYQKARVLVKVPLIGKIYLCFYQFLLLQGLGMQLASGMNLFDVCESNKQFQRGSIQNYLANKFVKAIINGDDVFYLIEKEPLLPNQLRVVLQSGESGLQLAEDLLLMSELKFEETQKLLKKILNSIQPLLFGVIAIVIVVTYLIILLPIYGMMKGMS</sequence>
<name>A0A2N7ATU3_9LACO</name>
<dbReference type="GO" id="GO:0005886">
    <property type="term" value="C:plasma membrane"/>
    <property type="evidence" value="ECO:0007669"/>
    <property type="project" value="UniProtKB-SubCell"/>
</dbReference>
<feature type="transmembrane region" description="Helical" evidence="7">
    <location>
        <begin position="153"/>
        <end position="175"/>
    </location>
</feature>
<keyword evidence="5 7" id="KW-1133">Transmembrane helix</keyword>
<evidence type="ECO:0000256" key="5">
    <source>
        <dbReference type="ARBA" id="ARBA00022989"/>
    </source>
</evidence>
<evidence type="ECO:0000256" key="3">
    <source>
        <dbReference type="ARBA" id="ARBA00022475"/>
    </source>
</evidence>
<comment type="caution">
    <text evidence="9">The sequence shown here is derived from an EMBL/GenBank/DDBJ whole genome shotgun (WGS) entry which is preliminary data.</text>
</comment>
<dbReference type="InterPro" id="IPR018076">
    <property type="entry name" value="T2SS_GspF_dom"/>
</dbReference>
<dbReference type="OrthoDB" id="2324921at2"/>
<proteinExistence type="inferred from homology"/>
<dbReference type="AlphaFoldDB" id="A0A2N7ATU3"/>
<keyword evidence="10" id="KW-1185">Reference proteome</keyword>
<dbReference type="Gene3D" id="1.20.81.30">
    <property type="entry name" value="Type II secretion system (T2SS), domain F"/>
    <property type="match status" value="1"/>
</dbReference>
<dbReference type="InterPro" id="IPR042094">
    <property type="entry name" value="T2SS_GspF_sf"/>
</dbReference>
<protein>
    <submittedName>
        <fullName evidence="9">Competence protein ComG</fullName>
    </submittedName>
</protein>
<dbReference type="InterPro" id="IPR003004">
    <property type="entry name" value="GspF/PilC"/>
</dbReference>
<comment type="subcellular location">
    <subcellularLocation>
        <location evidence="1">Cell membrane</location>
        <topology evidence="1">Multi-pass membrane protein</topology>
    </subcellularLocation>
</comment>
<keyword evidence="4 7" id="KW-0812">Transmembrane</keyword>
<reference evidence="9 10" key="1">
    <citation type="submission" date="2017-05" db="EMBL/GenBank/DDBJ databases">
        <title>Lactobacillus nurukis nov., sp. nov., isolated from nuruk.</title>
        <authorList>
            <person name="Kim S.-J."/>
        </authorList>
    </citation>
    <scope>NUCLEOTIDE SEQUENCE [LARGE SCALE GENOMIC DNA]</scope>
    <source>
        <strain evidence="9 10">SYF10-1a</strain>
    </source>
</reference>
<dbReference type="PANTHER" id="PTHR30012">
    <property type="entry name" value="GENERAL SECRETION PATHWAY PROTEIN"/>
    <property type="match status" value="1"/>
</dbReference>
<accession>A0A2N7ATU3</accession>
<dbReference type="RefSeq" id="WP_102196209.1">
    <property type="nucleotide sequence ID" value="NZ_NIPR01000022.1"/>
</dbReference>
<evidence type="ECO:0000256" key="1">
    <source>
        <dbReference type="ARBA" id="ARBA00004651"/>
    </source>
</evidence>
<dbReference type="Proteomes" id="UP000235649">
    <property type="component" value="Unassembled WGS sequence"/>
</dbReference>
<evidence type="ECO:0000259" key="8">
    <source>
        <dbReference type="Pfam" id="PF00482"/>
    </source>
</evidence>
<evidence type="ECO:0000313" key="9">
    <source>
        <dbReference type="EMBL" id="PMD70220.1"/>
    </source>
</evidence>
<comment type="similarity">
    <text evidence="2">Belongs to the GSP F family.</text>
</comment>
<dbReference type="EMBL" id="NIPR01000022">
    <property type="protein sequence ID" value="PMD70220.1"/>
    <property type="molecule type" value="Genomic_DNA"/>
</dbReference>
<dbReference type="Pfam" id="PF00482">
    <property type="entry name" value="T2SSF"/>
    <property type="match status" value="2"/>
</dbReference>
<gene>
    <name evidence="9" type="ORF">CBP76_06940</name>
</gene>
<organism evidence="9 10">
    <name type="scientific">Companilactobacillus nuruki</name>
    <dbReference type="NCBI Taxonomy" id="1993540"/>
    <lineage>
        <taxon>Bacteria</taxon>
        <taxon>Bacillati</taxon>
        <taxon>Bacillota</taxon>
        <taxon>Bacilli</taxon>
        <taxon>Lactobacillales</taxon>
        <taxon>Lactobacillaceae</taxon>
        <taxon>Companilactobacillus</taxon>
    </lineage>
</organism>
<dbReference type="PANTHER" id="PTHR30012:SF0">
    <property type="entry name" value="TYPE II SECRETION SYSTEM PROTEIN F-RELATED"/>
    <property type="match status" value="1"/>
</dbReference>
<evidence type="ECO:0000256" key="2">
    <source>
        <dbReference type="ARBA" id="ARBA00005745"/>
    </source>
</evidence>
<feature type="domain" description="Type II secretion system protein GspF" evidence="8">
    <location>
        <begin position="24"/>
        <end position="140"/>
    </location>
</feature>
<feature type="transmembrane region" description="Helical" evidence="7">
    <location>
        <begin position="309"/>
        <end position="330"/>
    </location>
</feature>